<evidence type="ECO:0000313" key="2">
    <source>
        <dbReference type="Proteomes" id="UP000245872"/>
    </source>
</evidence>
<accession>A0A2Z3L928</accession>
<dbReference type="InterPro" id="IPR010994">
    <property type="entry name" value="RuvA_2-like"/>
</dbReference>
<evidence type="ECO:0008006" key="3">
    <source>
        <dbReference type="Google" id="ProtNLM"/>
    </source>
</evidence>
<proteinExistence type="predicted"/>
<dbReference type="PANTHER" id="PTHR21180">
    <property type="entry name" value="ENDONUCLEASE/EXONUCLEASE/PHOSPHATASE FAMILY DOMAIN-CONTAINING PROTEIN 1"/>
    <property type="match status" value="1"/>
</dbReference>
<dbReference type="AlphaFoldDB" id="A0A2Z3L928"/>
<organism evidence="1 2">
    <name type="scientific">Candidatus Cardinium hertigii</name>
    <dbReference type="NCBI Taxonomy" id="247481"/>
    <lineage>
        <taxon>Bacteria</taxon>
        <taxon>Pseudomonadati</taxon>
        <taxon>Bacteroidota</taxon>
        <taxon>Cytophagia</taxon>
        <taxon>Cytophagales</taxon>
        <taxon>Amoebophilaceae</taxon>
        <taxon>Candidatus Cardinium</taxon>
    </lineage>
</organism>
<dbReference type="Gene3D" id="1.10.150.280">
    <property type="entry name" value="AF1531-like domain"/>
    <property type="match status" value="2"/>
</dbReference>
<dbReference type="GO" id="GO:0015628">
    <property type="term" value="P:protein secretion by the type II secretion system"/>
    <property type="evidence" value="ECO:0007669"/>
    <property type="project" value="TreeGrafter"/>
</dbReference>
<keyword evidence="2" id="KW-1185">Reference proteome</keyword>
<dbReference type="KEGG" id="cher:DK880_00563"/>
<dbReference type="SUPFAM" id="SSF47781">
    <property type="entry name" value="RuvA domain 2-like"/>
    <property type="match status" value="2"/>
</dbReference>
<dbReference type="Pfam" id="PF12836">
    <property type="entry name" value="HHH_3"/>
    <property type="match status" value="2"/>
</dbReference>
<reference evidence="1 2" key="1">
    <citation type="submission" date="2018-05" db="EMBL/GenBank/DDBJ databases">
        <title>Candidatus Cardinium hertigii Genome Assembly.</title>
        <authorList>
            <person name="Showmaker K.C."/>
            <person name="Walden K.O."/>
            <person name="Fields C.J."/>
            <person name="Lambert K.N."/>
            <person name="Hudson M.E."/>
        </authorList>
    </citation>
    <scope>NUCLEOTIDE SEQUENCE [LARGE SCALE GENOMIC DNA]</scope>
    <source>
        <strain evidence="2">cHgTN10</strain>
    </source>
</reference>
<dbReference type="EMBL" id="CP029619">
    <property type="protein sequence ID" value="AWN81879.1"/>
    <property type="molecule type" value="Genomic_DNA"/>
</dbReference>
<dbReference type="PANTHER" id="PTHR21180:SF32">
    <property type="entry name" value="ENDONUCLEASE_EXONUCLEASE_PHOSPHATASE FAMILY DOMAIN-CONTAINING PROTEIN 1"/>
    <property type="match status" value="1"/>
</dbReference>
<dbReference type="Proteomes" id="UP000245872">
    <property type="component" value="Chromosome"/>
</dbReference>
<evidence type="ECO:0000313" key="1">
    <source>
        <dbReference type="EMBL" id="AWN81879.1"/>
    </source>
</evidence>
<dbReference type="OrthoDB" id="981124at2"/>
<dbReference type="RefSeq" id="WP_109997296.1">
    <property type="nucleotide sequence ID" value="NZ_CP029619.1"/>
</dbReference>
<gene>
    <name evidence="1" type="ORF">DK880_00563</name>
</gene>
<dbReference type="InterPro" id="IPR051675">
    <property type="entry name" value="Endo/Exo/Phosphatase_dom_1"/>
</dbReference>
<dbReference type="GO" id="GO:0015627">
    <property type="term" value="C:type II protein secretion system complex"/>
    <property type="evidence" value="ECO:0007669"/>
    <property type="project" value="TreeGrafter"/>
</dbReference>
<sequence length="208" mass="23960">MFKAIREQIKRFFYFSTREANGLSCLLLLIFLLVIAPQAWQLYVTIFSAKQAEHSRDVALLESYLCLLHDNASKKVRIDINTATVQQLSAIEGIAEKFAVTLIRYRHKLGGFVSVDQYKEIYGLTDRARVKLRECTMVSATYKPKQLSLNHATFQELVTHPYISFAKAKAMIRYRQQQGKFTTLAELQALPGYHMDWATKIMPYLSLL</sequence>
<protein>
    <recommendedName>
        <fullName evidence="3">Helix-hairpin-helix domain-containing protein</fullName>
    </recommendedName>
</protein>
<name>A0A2Z3L928_9BACT</name>